<protein>
    <submittedName>
        <fullName evidence="2">ORC3_N domain-containing protein</fullName>
    </submittedName>
</protein>
<reference evidence="2" key="1">
    <citation type="submission" date="2017-02" db="UniProtKB">
        <authorList>
            <consortium name="WormBaseParasite"/>
        </authorList>
    </citation>
    <scope>IDENTIFICATION</scope>
</reference>
<keyword evidence="1" id="KW-1185">Reference proteome</keyword>
<evidence type="ECO:0000313" key="2">
    <source>
        <dbReference type="WBParaSite" id="ALUE_0001495101-mRNA-1"/>
    </source>
</evidence>
<organism evidence="1 2">
    <name type="scientific">Ascaris lumbricoides</name>
    <name type="common">Giant roundworm</name>
    <dbReference type="NCBI Taxonomy" id="6252"/>
    <lineage>
        <taxon>Eukaryota</taxon>
        <taxon>Metazoa</taxon>
        <taxon>Ecdysozoa</taxon>
        <taxon>Nematoda</taxon>
        <taxon>Chromadorea</taxon>
        <taxon>Rhabditida</taxon>
        <taxon>Spirurina</taxon>
        <taxon>Ascaridomorpha</taxon>
        <taxon>Ascaridoidea</taxon>
        <taxon>Ascarididae</taxon>
        <taxon>Ascaris</taxon>
    </lineage>
</organism>
<accession>A0A0M3IB94</accession>
<evidence type="ECO:0000313" key="1">
    <source>
        <dbReference type="Proteomes" id="UP000036681"/>
    </source>
</evidence>
<sequence length="195" mass="22717">MTISADMSVVYSRCSRESYTQLAIRRFEFPPPLMALNTFLDAVTFHPHSAVSSLVRVDGKLFDELRASFLERSFSIEQLKKMVRLAVLHFFTTAENHEIDVEECCSHIERYVSFMRLLCDLCDGLPLQTQSIYELHSELQSNASFFTDRDGLFSEWKSVWLTWEVEQVKAAVNKLLPHVNEFDDDLHAELQVRYR</sequence>
<name>A0A0M3IB94_ASCLU</name>
<proteinExistence type="predicted"/>
<dbReference type="WBParaSite" id="ALUE_0001495101-mRNA-1">
    <property type="protein sequence ID" value="ALUE_0001495101-mRNA-1"/>
    <property type="gene ID" value="ALUE_0001495101"/>
</dbReference>
<dbReference type="AlphaFoldDB" id="A0A0M3IB94"/>
<dbReference type="Proteomes" id="UP000036681">
    <property type="component" value="Unplaced"/>
</dbReference>